<dbReference type="PROSITE" id="PS51195">
    <property type="entry name" value="Q_MOTIF"/>
    <property type="match status" value="1"/>
</dbReference>
<feature type="short sequence motif" description="Q motif" evidence="10">
    <location>
        <begin position="2"/>
        <end position="30"/>
    </location>
</feature>
<dbReference type="PROSITE" id="PS51192">
    <property type="entry name" value="HELICASE_ATP_BIND_1"/>
    <property type="match status" value="1"/>
</dbReference>
<dbReference type="InterPro" id="IPR044742">
    <property type="entry name" value="DEAD/DEAH_RhlB"/>
</dbReference>
<accession>A0A385YVR0</accession>
<dbReference type="SUPFAM" id="SSF52540">
    <property type="entry name" value="P-loop containing nucleoside triphosphate hydrolases"/>
    <property type="match status" value="1"/>
</dbReference>
<feature type="domain" description="Helicase C-terminal" evidence="13">
    <location>
        <begin position="214"/>
        <end position="374"/>
    </location>
</feature>
<evidence type="ECO:0000256" key="11">
    <source>
        <dbReference type="SAM" id="MobiDB-lite"/>
    </source>
</evidence>
<evidence type="ECO:0000256" key="8">
    <source>
        <dbReference type="ARBA" id="ARBA00047984"/>
    </source>
</evidence>
<dbReference type="GO" id="GO:0005524">
    <property type="term" value="F:ATP binding"/>
    <property type="evidence" value="ECO:0007669"/>
    <property type="project" value="UniProtKB-UniRule"/>
</dbReference>
<keyword evidence="16" id="KW-1185">Reference proteome</keyword>
<evidence type="ECO:0000259" key="13">
    <source>
        <dbReference type="PROSITE" id="PS51194"/>
    </source>
</evidence>
<dbReference type="InterPro" id="IPR014014">
    <property type="entry name" value="RNA_helicase_DEAD_Q_motif"/>
</dbReference>
<evidence type="ECO:0000313" key="16">
    <source>
        <dbReference type="Proteomes" id="UP000265725"/>
    </source>
</evidence>
<dbReference type="OrthoDB" id="9805696at2"/>
<name>A0A385YVR0_9BACL</name>
<keyword evidence="4 9" id="KW-0347">Helicase</keyword>
<sequence>MTNFSELNISASTLKSVNRMGFEEATPIQEGTITFAMEGKDIIGQAQTGTGKTAAFGIPLIEKIDPKNPAIQGLIIAPTRELAIQVSEELYKIGYDKRVKILSVYGGQDISRQIRALKNKPQIIVGTPGRILDHINRRTLKLENVNTLVLDEADEMLNMGFIEDINTILENVPSDRQTLLFSATMPAPIRKIAENFMKNPEEVKIKSKEMTVENIEQFYVKAHEREKFDVLSRIINVHQPELAIVFGRTKRRVDELSHALSIRGYIAEGIHGDLSQAKRMSVLKQFKSNKIDILVATDVAARGLDISGVTHVYNYDIPQDPESYVHRIGRTGRAGKSGVAVTFVTPREMGYLRIVEDTTKKRMSPLRPPTTDEALVGQQRLAVDTLNEMVAKNNLGDYRTFAEELLEKHEAIDVIAAAIKSMTREPDETPVSITEERPLPMRRDGRSGGRSGGGYKGNRSGGRSSGGGRGFDRNGSRRSGSASGSRDGFRRDGGGSRDGASRDGGSRGGRPRTTSRKDS</sequence>
<evidence type="ECO:0000256" key="1">
    <source>
        <dbReference type="ARBA" id="ARBA00022490"/>
    </source>
</evidence>
<reference evidence="16" key="1">
    <citation type="submission" date="2018-09" db="EMBL/GenBank/DDBJ databases">
        <authorList>
            <person name="Zhu H."/>
        </authorList>
    </citation>
    <scope>NUCLEOTIDE SEQUENCE [LARGE SCALE GENOMIC DNA]</scope>
    <source>
        <strain evidence="16">K2R23-3</strain>
    </source>
</reference>
<dbReference type="InterPro" id="IPR050547">
    <property type="entry name" value="DEAD_box_RNA_helicases"/>
</dbReference>
<dbReference type="GO" id="GO:0006401">
    <property type="term" value="P:RNA catabolic process"/>
    <property type="evidence" value="ECO:0007669"/>
    <property type="project" value="UniProtKB-UniRule"/>
</dbReference>
<dbReference type="InterPro" id="IPR027417">
    <property type="entry name" value="P-loop_NTPase"/>
</dbReference>
<feature type="compositionally biased region" description="Low complexity" evidence="11">
    <location>
        <begin position="477"/>
        <end position="486"/>
    </location>
</feature>
<keyword evidence="1 9" id="KW-0963">Cytoplasm</keyword>
<dbReference type="PANTHER" id="PTHR47963:SF5">
    <property type="entry name" value="DEAD-BOX ATP-DEPENDENT RNA HELICASE CSHA"/>
    <property type="match status" value="1"/>
</dbReference>
<dbReference type="GO" id="GO:0016887">
    <property type="term" value="F:ATP hydrolysis activity"/>
    <property type="evidence" value="ECO:0007669"/>
    <property type="project" value="RHEA"/>
</dbReference>
<evidence type="ECO:0000256" key="9">
    <source>
        <dbReference type="HAMAP-Rule" id="MF_01493"/>
    </source>
</evidence>
<evidence type="ECO:0000256" key="3">
    <source>
        <dbReference type="ARBA" id="ARBA00022801"/>
    </source>
</evidence>
<keyword evidence="6 9" id="KW-0694">RNA-binding</keyword>
<dbReference type="InterPro" id="IPR001650">
    <property type="entry name" value="Helicase_C-like"/>
</dbReference>
<evidence type="ECO:0000313" key="15">
    <source>
        <dbReference type="EMBL" id="AYC30370.1"/>
    </source>
</evidence>
<evidence type="ECO:0000256" key="10">
    <source>
        <dbReference type="PROSITE-ProRule" id="PRU00552"/>
    </source>
</evidence>
<feature type="region of interest" description="Disordered" evidence="11">
    <location>
        <begin position="424"/>
        <end position="519"/>
    </location>
</feature>
<dbReference type="GO" id="GO:0009409">
    <property type="term" value="P:response to cold"/>
    <property type="evidence" value="ECO:0007669"/>
    <property type="project" value="TreeGrafter"/>
</dbReference>
<dbReference type="GO" id="GO:0033592">
    <property type="term" value="F:RNA strand annealing activity"/>
    <property type="evidence" value="ECO:0007669"/>
    <property type="project" value="TreeGrafter"/>
</dbReference>
<evidence type="ECO:0000259" key="14">
    <source>
        <dbReference type="PROSITE" id="PS51195"/>
    </source>
</evidence>
<keyword evidence="2 9" id="KW-0547">Nucleotide-binding</keyword>
<gene>
    <name evidence="9" type="primary">cshA</name>
    <name evidence="15" type="ORF">D3873_11195</name>
</gene>
<dbReference type="FunFam" id="3.40.50.300:FF:000108">
    <property type="entry name" value="ATP-dependent RNA helicase RhlE"/>
    <property type="match status" value="1"/>
</dbReference>
<dbReference type="Proteomes" id="UP000265725">
    <property type="component" value="Chromosome"/>
</dbReference>
<keyword evidence="3 9" id="KW-0378">Hydrolase</keyword>
<organism evidence="15 16">
    <name type="scientific">Paenisporosarcina cavernae</name>
    <dbReference type="NCBI Taxonomy" id="2320858"/>
    <lineage>
        <taxon>Bacteria</taxon>
        <taxon>Bacillati</taxon>
        <taxon>Bacillota</taxon>
        <taxon>Bacilli</taxon>
        <taxon>Bacillales</taxon>
        <taxon>Caryophanaceae</taxon>
        <taxon>Paenisporosarcina</taxon>
    </lineage>
</organism>
<dbReference type="AlphaFoldDB" id="A0A385YVR0"/>
<dbReference type="HAMAP" id="MF_01493">
    <property type="entry name" value="DEAD_helicase_CshA"/>
    <property type="match status" value="1"/>
</dbReference>
<keyword evidence="7 9" id="KW-0346">Stress response</keyword>
<feature type="domain" description="Helicase ATP-binding" evidence="12">
    <location>
        <begin position="33"/>
        <end position="203"/>
    </location>
</feature>
<evidence type="ECO:0000256" key="4">
    <source>
        <dbReference type="ARBA" id="ARBA00022806"/>
    </source>
</evidence>
<keyword evidence="5 9" id="KW-0067">ATP-binding</keyword>
<evidence type="ECO:0000256" key="2">
    <source>
        <dbReference type="ARBA" id="ARBA00022741"/>
    </source>
</evidence>
<feature type="compositionally biased region" description="Basic residues" evidence="11">
    <location>
        <begin position="509"/>
        <end position="519"/>
    </location>
</feature>
<comment type="function">
    <text evidence="9">DEAD-box RNA helicase possibly involved in RNA degradation. Unwinds dsRNA in both 5'- and 3'-directions, has RNA-dependent ATPase activity.</text>
</comment>
<feature type="compositionally biased region" description="Basic and acidic residues" evidence="11">
    <location>
        <begin position="434"/>
        <end position="447"/>
    </location>
</feature>
<dbReference type="SMART" id="SM00487">
    <property type="entry name" value="DEXDc"/>
    <property type="match status" value="1"/>
</dbReference>
<feature type="domain" description="DEAD-box RNA helicase Q" evidence="14">
    <location>
        <begin position="2"/>
        <end position="30"/>
    </location>
</feature>
<dbReference type="EMBL" id="CP032418">
    <property type="protein sequence ID" value="AYC30370.1"/>
    <property type="molecule type" value="Genomic_DNA"/>
</dbReference>
<dbReference type="PROSITE" id="PS51194">
    <property type="entry name" value="HELICASE_CTER"/>
    <property type="match status" value="1"/>
</dbReference>
<dbReference type="EC" id="3.6.4.13" evidence="9"/>
<dbReference type="GO" id="GO:0005840">
    <property type="term" value="C:ribosome"/>
    <property type="evidence" value="ECO:0007669"/>
    <property type="project" value="TreeGrafter"/>
</dbReference>
<comment type="catalytic activity">
    <reaction evidence="8 9">
        <text>ATP + H2O = ADP + phosphate + H(+)</text>
        <dbReference type="Rhea" id="RHEA:13065"/>
        <dbReference type="ChEBI" id="CHEBI:15377"/>
        <dbReference type="ChEBI" id="CHEBI:15378"/>
        <dbReference type="ChEBI" id="CHEBI:30616"/>
        <dbReference type="ChEBI" id="CHEBI:43474"/>
        <dbReference type="ChEBI" id="CHEBI:456216"/>
        <dbReference type="EC" id="3.6.4.13"/>
    </reaction>
</comment>
<feature type="compositionally biased region" description="Basic and acidic residues" evidence="11">
    <location>
        <begin position="487"/>
        <end position="505"/>
    </location>
</feature>
<feature type="compositionally biased region" description="Gly residues" evidence="11">
    <location>
        <begin position="448"/>
        <end position="469"/>
    </location>
</feature>
<comment type="similarity">
    <text evidence="9">Belongs to the DEAD box helicase family. CshA subfamily.</text>
</comment>
<evidence type="ECO:0000256" key="5">
    <source>
        <dbReference type="ARBA" id="ARBA00022840"/>
    </source>
</evidence>
<dbReference type="RefSeq" id="WP_119884087.1">
    <property type="nucleotide sequence ID" value="NZ_CP032418.1"/>
</dbReference>
<proteinExistence type="inferred from homology"/>
<dbReference type="KEGG" id="paek:D3873_11195"/>
<dbReference type="InterPro" id="IPR014001">
    <property type="entry name" value="Helicase_ATP-bd"/>
</dbReference>
<dbReference type="Pfam" id="PF00271">
    <property type="entry name" value="Helicase_C"/>
    <property type="match status" value="1"/>
</dbReference>
<evidence type="ECO:0000256" key="7">
    <source>
        <dbReference type="ARBA" id="ARBA00023016"/>
    </source>
</evidence>
<dbReference type="GO" id="GO:0005829">
    <property type="term" value="C:cytosol"/>
    <property type="evidence" value="ECO:0007669"/>
    <property type="project" value="TreeGrafter"/>
</dbReference>
<comment type="subcellular location">
    <subcellularLocation>
        <location evidence="9">Cytoplasm</location>
    </subcellularLocation>
</comment>
<evidence type="ECO:0000259" key="12">
    <source>
        <dbReference type="PROSITE" id="PS51192"/>
    </source>
</evidence>
<dbReference type="SMART" id="SM00490">
    <property type="entry name" value="HELICc"/>
    <property type="match status" value="1"/>
</dbReference>
<dbReference type="PROSITE" id="PS00039">
    <property type="entry name" value="DEAD_ATP_HELICASE"/>
    <property type="match status" value="1"/>
</dbReference>
<dbReference type="CDD" id="cd18787">
    <property type="entry name" value="SF2_C_DEAD"/>
    <property type="match status" value="1"/>
</dbReference>
<dbReference type="GO" id="GO:0003724">
    <property type="term" value="F:RNA helicase activity"/>
    <property type="evidence" value="ECO:0007669"/>
    <property type="project" value="UniProtKB-UniRule"/>
</dbReference>
<dbReference type="Pfam" id="PF00270">
    <property type="entry name" value="DEAD"/>
    <property type="match status" value="1"/>
</dbReference>
<evidence type="ECO:0000256" key="6">
    <source>
        <dbReference type="ARBA" id="ARBA00022884"/>
    </source>
</evidence>
<dbReference type="Gene3D" id="3.40.50.300">
    <property type="entry name" value="P-loop containing nucleotide triphosphate hydrolases"/>
    <property type="match status" value="2"/>
</dbReference>
<dbReference type="PANTHER" id="PTHR47963">
    <property type="entry name" value="DEAD-BOX ATP-DEPENDENT RNA HELICASE 47, MITOCHONDRIAL"/>
    <property type="match status" value="1"/>
</dbReference>
<protein>
    <recommendedName>
        <fullName evidence="9">DEAD-box ATP-dependent RNA helicase CshA</fullName>
        <ecNumber evidence="9">3.6.4.13</ecNumber>
    </recommendedName>
</protein>
<dbReference type="InterPro" id="IPR030880">
    <property type="entry name" value="DEAD_helicase_CshA"/>
</dbReference>
<dbReference type="InterPro" id="IPR000629">
    <property type="entry name" value="RNA-helicase_DEAD-box_CS"/>
</dbReference>
<dbReference type="InterPro" id="IPR011545">
    <property type="entry name" value="DEAD/DEAH_box_helicase_dom"/>
</dbReference>
<dbReference type="CDD" id="cd00268">
    <property type="entry name" value="DEADc"/>
    <property type="match status" value="1"/>
</dbReference>
<comment type="subunit">
    <text evidence="9">Oligomerizes, may be a member of the RNA degradosome.</text>
</comment>